<reference evidence="1 2" key="1">
    <citation type="submission" date="2016-11" db="EMBL/GenBank/DDBJ databases">
        <title>Complete genome sequence of Streptomyces niveus SCSIO 3406.</title>
        <authorList>
            <person name="Zhu Q."/>
            <person name="Cheng W."/>
            <person name="Song Y."/>
            <person name="Li Q."/>
            <person name="Ju J."/>
        </authorList>
    </citation>
    <scope>NUCLEOTIDE SEQUENCE [LARGE SCALE GENOMIC DNA]</scope>
    <source>
        <strain evidence="1 2">SCSIO 3406</strain>
    </source>
</reference>
<organism evidence="1 2">
    <name type="scientific">Streptomyces niveus</name>
    <name type="common">Streptomyces spheroides</name>
    <dbReference type="NCBI Taxonomy" id="193462"/>
    <lineage>
        <taxon>Bacteria</taxon>
        <taxon>Bacillati</taxon>
        <taxon>Actinomycetota</taxon>
        <taxon>Actinomycetes</taxon>
        <taxon>Kitasatosporales</taxon>
        <taxon>Streptomycetaceae</taxon>
        <taxon>Streptomyces</taxon>
    </lineage>
</organism>
<dbReference type="EMBL" id="CP018047">
    <property type="protein sequence ID" value="AQU69711.1"/>
    <property type="molecule type" value="Genomic_DNA"/>
</dbReference>
<accession>A0A1U9R0U3</accession>
<sequence>MANVRWLVRYRRARSARRPDVVDGLLELFAEPGPVRAGAERVGDPLLVLGTGELLAAEDFAVIGSPVRMPLPAASLLEMLPQEARQKAVAGGAHS</sequence>
<dbReference type="Proteomes" id="UP000189677">
    <property type="component" value="Chromosome"/>
</dbReference>
<dbReference type="AlphaFoldDB" id="A0A1U9R0U3"/>
<dbReference type="RefSeq" id="WP_107433944.1">
    <property type="nucleotide sequence ID" value="NZ_CP018047.1"/>
</dbReference>
<evidence type="ECO:0000313" key="2">
    <source>
        <dbReference type="Proteomes" id="UP000189677"/>
    </source>
</evidence>
<dbReference type="KEGG" id="snw:BBN63_29480"/>
<gene>
    <name evidence="1" type="ORF">BBN63_29480</name>
</gene>
<keyword evidence="2" id="KW-1185">Reference proteome</keyword>
<protein>
    <submittedName>
        <fullName evidence="1">Uncharacterized protein</fullName>
    </submittedName>
</protein>
<name>A0A1U9R0U3_STRNV</name>
<proteinExistence type="predicted"/>
<evidence type="ECO:0000313" key="1">
    <source>
        <dbReference type="EMBL" id="AQU69711.1"/>
    </source>
</evidence>